<evidence type="ECO:0000313" key="2">
    <source>
        <dbReference type="EMBL" id="OPX56229.1"/>
    </source>
</evidence>
<evidence type="ECO:0008006" key="4">
    <source>
        <dbReference type="Google" id="ProtNLM"/>
    </source>
</evidence>
<evidence type="ECO:0000256" key="1">
    <source>
        <dbReference type="SAM" id="SignalP"/>
    </source>
</evidence>
<feature type="chain" id="PRO_5013046560" description="YtfJ family protein" evidence="1">
    <location>
        <begin position="22"/>
        <end position="185"/>
    </location>
</feature>
<dbReference type="InterPro" id="IPR006513">
    <property type="entry name" value="YtfJ_HI0045"/>
</dbReference>
<reference evidence="2 3" key="1">
    <citation type="submission" date="2017-01" db="EMBL/GenBank/DDBJ databases">
        <title>Genome Sequencing of a Marine Spirillum, Oceanospirillum multiglobuliferum ATCC 33336, from Japan.</title>
        <authorList>
            <person name="Carney J.G."/>
            <person name="Trachtenberg A.M."/>
            <person name="Rheaume B.A."/>
            <person name="Linnane J.D."/>
            <person name="Pitts N.L."/>
            <person name="Mykles D.L."/>
            <person name="Maclea K.S."/>
        </authorList>
    </citation>
    <scope>NUCLEOTIDE SEQUENCE [LARGE SCALE GENOMIC DNA]</scope>
    <source>
        <strain evidence="2 3">ATCC 33336</strain>
    </source>
</reference>
<name>A0A1T4M6Q5_9GAMM</name>
<dbReference type="EMBL" id="MTSM01000004">
    <property type="protein sequence ID" value="OPX56229.1"/>
    <property type="molecule type" value="Genomic_DNA"/>
</dbReference>
<gene>
    <name evidence="2" type="ORF">BTE48_04435</name>
</gene>
<comment type="caution">
    <text evidence="2">The sequence shown here is derived from an EMBL/GenBank/DDBJ whole genome shotgun (WGS) entry which is preliminary data.</text>
</comment>
<feature type="signal peptide" evidence="1">
    <location>
        <begin position="1"/>
        <end position="21"/>
    </location>
</feature>
<organism evidence="2 3">
    <name type="scientific">Oceanospirillum multiglobuliferum</name>
    <dbReference type="NCBI Taxonomy" id="64969"/>
    <lineage>
        <taxon>Bacteria</taxon>
        <taxon>Pseudomonadati</taxon>
        <taxon>Pseudomonadota</taxon>
        <taxon>Gammaproteobacteria</taxon>
        <taxon>Oceanospirillales</taxon>
        <taxon>Oceanospirillaceae</taxon>
        <taxon>Oceanospirillum</taxon>
    </lineage>
</organism>
<dbReference type="AlphaFoldDB" id="A0A1T4M6Q5"/>
<dbReference type="Gene3D" id="3.40.30.10">
    <property type="entry name" value="Glutaredoxin"/>
    <property type="match status" value="1"/>
</dbReference>
<keyword evidence="3" id="KW-1185">Reference proteome</keyword>
<dbReference type="Pfam" id="PF09695">
    <property type="entry name" value="YtfJ_HI0045"/>
    <property type="match status" value="1"/>
</dbReference>
<accession>A0A1T4M6Q5</accession>
<protein>
    <recommendedName>
        <fullName evidence="4">YtfJ family protein</fullName>
    </recommendedName>
</protein>
<keyword evidence="1" id="KW-0732">Signal</keyword>
<evidence type="ECO:0000313" key="3">
    <source>
        <dbReference type="Proteomes" id="UP000191418"/>
    </source>
</evidence>
<dbReference type="Proteomes" id="UP000191418">
    <property type="component" value="Unassembled WGS sequence"/>
</dbReference>
<dbReference type="RefSeq" id="WP_078744281.1">
    <property type="nucleotide sequence ID" value="NZ_FUXG01000003.1"/>
</dbReference>
<dbReference type="NCBIfam" id="TIGR01626">
    <property type="entry name" value="ytfJ_HI0045"/>
    <property type="match status" value="1"/>
</dbReference>
<sequence>MGTLKIGAALLLSLCSSWVMAAAIQVGQVLPQVSIQEGGELVLSGADIQYQSWKSDQLSGKVYVVQHIAGRGSAKEMNAPLIERIKAAKLQPDQYQTVTLVNTDDAIWGTSGIVQGKLEGSKKEFPWSMMVLDKEGAALNQWQLEKKSSAIIVLDKNRQVRWMKEGALNDDEQNQVMQLVTQLLK</sequence>
<dbReference type="STRING" id="64969.SAMN02745127_00677"/>
<proteinExistence type="predicted"/>
<dbReference type="OrthoDB" id="5689995at2"/>